<accession>A0A7E4UUL4</accession>
<dbReference type="PANTHER" id="PTHR12348">
    <property type="entry name" value="TSC22"/>
    <property type="match status" value="1"/>
</dbReference>
<reference evidence="2" key="1">
    <citation type="journal article" date="2013" name="Genetics">
        <title>The draft genome and transcriptome of Panagrellus redivivus are shaped by the harsh demands of a free-living lifestyle.</title>
        <authorList>
            <person name="Srinivasan J."/>
            <person name="Dillman A.R."/>
            <person name="Macchietto M.G."/>
            <person name="Heikkinen L."/>
            <person name="Lakso M."/>
            <person name="Fracchia K.M."/>
            <person name="Antoshechkin I."/>
            <person name="Mortazavi A."/>
            <person name="Wong G."/>
            <person name="Sternberg P.W."/>
        </authorList>
    </citation>
    <scope>NUCLEOTIDE SEQUENCE [LARGE SCALE GENOMIC DNA]</scope>
    <source>
        <strain evidence="2">MT8872</strain>
    </source>
</reference>
<dbReference type="CDD" id="cd21936">
    <property type="entry name" value="ZIP_TSC22D"/>
    <property type="match status" value="1"/>
</dbReference>
<dbReference type="AlphaFoldDB" id="A0A7E4UUL4"/>
<evidence type="ECO:0000313" key="2">
    <source>
        <dbReference type="Proteomes" id="UP000492821"/>
    </source>
</evidence>
<dbReference type="Pfam" id="PF01166">
    <property type="entry name" value="TSC22"/>
    <property type="match status" value="1"/>
</dbReference>
<protein>
    <submittedName>
        <fullName evidence="3">TSC22 domain family protein 1</fullName>
    </submittedName>
</protein>
<proteinExistence type="predicted"/>
<dbReference type="PANTHER" id="PTHR12348:SF26">
    <property type="entry name" value="PROTEIN TSCT-1"/>
    <property type="match status" value="1"/>
</dbReference>
<name>A0A7E4UUL4_PANRE</name>
<evidence type="ECO:0000313" key="3">
    <source>
        <dbReference type="WBParaSite" id="Pan_g12732.t2"/>
    </source>
</evidence>
<dbReference type="WBParaSite" id="Pan_g12732.t2">
    <property type="protein sequence ID" value="Pan_g12732.t2"/>
    <property type="gene ID" value="Pan_g12732"/>
</dbReference>
<dbReference type="Gene3D" id="1.20.5.490">
    <property type="entry name" value="Single helix bin"/>
    <property type="match status" value="1"/>
</dbReference>
<dbReference type="Proteomes" id="UP000492821">
    <property type="component" value="Unassembled WGS sequence"/>
</dbReference>
<evidence type="ECO:0000256" key="1">
    <source>
        <dbReference type="SAM" id="MobiDB-lite"/>
    </source>
</evidence>
<feature type="region of interest" description="Disordered" evidence="1">
    <location>
        <begin position="117"/>
        <end position="139"/>
    </location>
</feature>
<sequence>MAPLPAAMTETAQNVYIGGGADMKNRRLSELFCNVWYGQKQPPFRLSSVGNASSSQIVAIDSKIEQAMDLVKTHLMFAVREEVDLLRGKIVELETAVYKLEAENSILREHVPNEVLQNLNGTPTNAGNPTQGSSIVAAQ</sequence>
<dbReference type="InterPro" id="IPR000580">
    <property type="entry name" value="TSC22/Bun"/>
</dbReference>
<reference evidence="3" key="2">
    <citation type="submission" date="2020-10" db="UniProtKB">
        <authorList>
            <consortium name="WormBaseParasite"/>
        </authorList>
    </citation>
    <scope>IDENTIFICATION</scope>
</reference>
<organism evidence="2 3">
    <name type="scientific">Panagrellus redivivus</name>
    <name type="common">Microworm</name>
    <dbReference type="NCBI Taxonomy" id="6233"/>
    <lineage>
        <taxon>Eukaryota</taxon>
        <taxon>Metazoa</taxon>
        <taxon>Ecdysozoa</taxon>
        <taxon>Nematoda</taxon>
        <taxon>Chromadorea</taxon>
        <taxon>Rhabditida</taxon>
        <taxon>Tylenchina</taxon>
        <taxon>Panagrolaimomorpha</taxon>
        <taxon>Panagrolaimoidea</taxon>
        <taxon>Panagrolaimidae</taxon>
        <taxon>Panagrellus</taxon>
    </lineage>
</organism>
<keyword evidence="2" id="KW-1185">Reference proteome</keyword>
<dbReference type="SUPFAM" id="SSF58026">
    <property type="entry name" value="Delta-sleep-inducing peptide immunoreactive peptide"/>
    <property type="match status" value="1"/>
</dbReference>
<dbReference type="GO" id="GO:0006357">
    <property type="term" value="P:regulation of transcription by RNA polymerase II"/>
    <property type="evidence" value="ECO:0007669"/>
    <property type="project" value="InterPro"/>
</dbReference>